<name>A0A0D1J8H3_9MYCO</name>
<reference evidence="1 2" key="1">
    <citation type="submission" date="2015-01" db="EMBL/GenBank/DDBJ databases">
        <title>Genome sequence of Mycobacterium llatzerense and Mycobacterium immunogenum recovered from brain abscess.</title>
        <authorList>
            <person name="Greninger A.L."/>
            <person name="Langelier C."/>
            <person name="Cunningham G."/>
            <person name="Chiu C.Y."/>
            <person name="Miller S."/>
        </authorList>
    </citation>
    <scope>NUCLEOTIDE SEQUENCE [LARGE SCALE GENOMIC DNA]</scope>
    <source>
        <strain evidence="1 2">CLUC14</strain>
    </source>
</reference>
<accession>A0A0D1J8H3</accession>
<dbReference type="STRING" id="280871.TL10_06485"/>
<evidence type="ECO:0000313" key="1">
    <source>
        <dbReference type="EMBL" id="KIU17898.1"/>
    </source>
</evidence>
<dbReference type="OrthoDB" id="4472395at2"/>
<protein>
    <submittedName>
        <fullName evidence="1">Uncharacterized protein</fullName>
    </submittedName>
</protein>
<evidence type="ECO:0000313" key="2">
    <source>
        <dbReference type="Proteomes" id="UP000032221"/>
    </source>
</evidence>
<proteinExistence type="predicted"/>
<sequence>MGLPWVRLDSQFASNPKVLQLVEGKKHRAALAYVCSLGYSGAHGTDGYLPPTCLPFIHATKADATELMRVGLWHAVPSGGWEINGWMEFQPSNDETRDRRSRAELASKKANCVRWHGKDCGCWKTT</sequence>
<comment type="caution">
    <text evidence="1">The sequence shown here is derived from an EMBL/GenBank/DDBJ whole genome shotgun (WGS) entry which is preliminary data.</text>
</comment>
<gene>
    <name evidence="1" type="ORF">TL10_06485</name>
</gene>
<dbReference type="Proteomes" id="UP000032221">
    <property type="component" value="Unassembled WGS sequence"/>
</dbReference>
<keyword evidence="2" id="KW-1185">Reference proteome</keyword>
<dbReference type="PATRIC" id="fig|280871.6.peg.1335"/>
<dbReference type="AlphaFoldDB" id="A0A0D1J8H3"/>
<organism evidence="1 2">
    <name type="scientific">Mycolicibacterium llatzerense</name>
    <dbReference type="NCBI Taxonomy" id="280871"/>
    <lineage>
        <taxon>Bacteria</taxon>
        <taxon>Bacillati</taxon>
        <taxon>Actinomycetota</taxon>
        <taxon>Actinomycetes</taxon>
        <taxon>Mycobacteriales</taxon>
        <taxon>Mycobacteriaceae</taxon>
        <taxon>Mycolicibacterium</taxon>
    </lineage>
</organism>
<dbReference type="EMBL" id="JXST01000006">
    <property type="protein sequence ID" value="KIU17898.1"/>
    <property type="molecule type" value="Genomic_DNA"/>
</dbReference>